<dbReference type="OrthoDB" id="7446297at2"/>
<proteinExistence type="predicted"/>
<comment type="caution">
    <text evidence="2">The sequence shown here is derived from an EMBL/GenBank/DDBJ whole genome shotgun (WGS) entry which is preliminary data.</text>
</comment>
<keyword evidence="1" id="KW-0732">Signal</keyword>
<accession>A0A6L6QNV2</accession>
<feature type="chain" id="PRO_5026771786" description="DUF4140 domain-containing protein" evidence="1">
    <location>
        <begin position="22"/>
        <end position="241"/>
    </location>
</feature>
<dbReference type="AlphaFoldDB" id="A0A6L6QNV2"/>
<feature type="signal peptide" evidence="1">
    <location>
        <begin position="1"/>
        <end position="21"/>
    </location>
</feature>
<organism evidence="2 3">
    <name type="scientific">Massilia eburnea</name>
    <dbReference type="NCBI Taxonomy" id="1776165"/>
    <lineage>
        <taxon>Bacteria</taxon>
        <taxon>Pseudomonadati</taxon>
        <taxon>Pseudomonadota</taxon>
        <taxon>Betaproteobacteria</taxon>
        <taxon>Burkholderiales</taxon>
        <taxon>Oxalobacteraceae</taxon>
        <taxon>Telluria group</taxon>
        <taxon>Massilia</taxon>
    </lineage>
</organism>
<reference evidence="2 3" key="1">
    <citation type="submission" date="2019-11" db="EMBL/GenBank/DDBJ databases">
        <title>Type strains purchased from KCTC, JCM and DSMZ.</title>
        <authorList>
            <person name="Lu H."/>
        </authorList>
    </citation>
    <scope>NUCLEOTIDE SEQUENCE [LARGE SCALE GENOMIC DNA]</scope>
    <source>
        <strain evidence="2 3">JCM 31587</strain>
    </source>
</reference>
<dbReference type="RefSeq" id="WP_155456813.1">
    <property type="nucleotide sequence ID" value="NZ_WNKX01000029.1"/>
</dbReference>
<sequence>MMSTYKIALGLLLACSGLALAADPSRISVQTLAGGKEVARIALPIGQQHTVQVEGNQVEQENRGALTHARGNVRVTIRTAGSSGATTITGDEIIIKRKVLDTRELAAIRALEAMGAPGKRDAARDRKEVARLKTIVASHGWPGARFAGPELSQNAFTVLMRMPEKELEAMLPALREAQAENDVPGSQLAQAEDRLRVAKGLPQRYGTQLASGKPVIIEDESALDIRRKMMGLPPMPVTSGQ</sequence>
<gene>
    <name evidence="2" type="ORF">GM658_25120</name>
</gene>
<protein>
    <recommendedName>
        <fullName evidence="4">DUF4140 domain-containing protein</fullName>
    </recommendedName>
</protein>
<evidence type="ECO:0000313" key="2">
    <source>
        <dbReference type="EMBL" id="MTW13900.1"/>
    </source>
</evidence>
<evidence type="ECO:0000313" key="3">
    <source>
        <dbReference type="Proteomes" id="UP000472320"/>
    </source>
</evidence>
<name>A0A6L6QNV2_9BURK</name>
<evidence type="ECO:0000256" key="1">
    <source>
        <dbReference type="SAM" id="SignalP"/>
    </source>
</evidence>
<dbReference type="EMBL" id="WNKX01000029">
    <property type="protein sequence ID" value="MTW13900.1"/>
    <property type="molecule type" value="Genomic_DNA"/>
</dbReference>
<keyword evidence="3" id="KW-1185">Reference proteome</keyword>
<dbReference type="Proteomes" id="UP000472320">
    <property type="component" value="Unassembled WGS sequence"/>
</dbReference>
<dbReference type="InterPro" id="IPR046732">
    <property type="entry name" value="DUF6624"/>
</dbReference>
<evidence type="ECO:0008006" key="4">
    <source>
        <dbReference type="Google" id="ProtNLM"/>
    </source>
</evidence>
<dbReference type="Pfam" id="PF20329">
    <property type="entry name" value="DUF6624"/>
    <property type="match status" value="1"/>
</dbReference>